<keyword evidence="7" id="KW-1185">Reference proteome</keyword>
<proteinExistence type="inferred from homology"/>
<dbReference type="GO" id="GO:0006355">
    <property type="term" value="P:regulation of DNA-templated transcription"/>
    <property type="evidence" value="ECO:0007669"/>
    <property type="project" value="TreeGrafter"/>
</dbReference>
<protein>
    <recommendedName>
        <fullName evidence="5">CRC domain-containing protein</fullName>
    </recommendedName>
</protein>
<evidence type="ECO:0000313" key="7">
    <source>
        <dbReference type="Proteomes" id="UP001231189"/>
    </source>
</evidence>
<dbReference type="InterPro" id="IPR005172">
    <property type="entry name" value="CRC"/>
</dbReference>
<dbReference type="AlphaFoldDB" id="A0AAD8U5P6"/>
<gene>
    <name evidence="6" type="ORF">QYE76_015045</name>
</gene>
<evidence type="ECO:0000259" key="5">
    <source>
        <dbReference type="PROSITE" id="PS51634"/>
    </source>
</evidence>
<evidence type="ECO:0000256" key="3">
    <source>
        <dbReference type="ARBA" id="ARBA00023242"/>
    </source>
</evidence>
<keyword evidence="3" id="KW-0539">Nucleus</keyword>
<dbReference type="EMBL" id="JAUUTY010000001">
    <property type="protein sequence ID" value="KAK1698348.1"/>
    <property type="molecule type" value="Genomic_DNA"/>
</dbReference>
<evidence type="ECO:0000256" key="1">
    <source>
        <dbReference type="ARBA" id="ARBA00004123"/>
    </source>
</evidence>
<dbReference type="PANTHER" id="PTHR12446">
    <property type="entry name" value="TESMIN/TSO1-RELATED"/>
    <property type="match status" value="1"/>
</dbReference>
<organism evidence="6 7">
    <name type="scientific">Lolium multiflorum</name>
    <name type="common">Italian ryegrass</name>
    <name type="synonym">Lolium perenne subsp. multiflorum</name>
    <dbReference type="NCBI Taxonomy" id="4521"/>
    <lineage>
        <taxon>Eukaryota</taxon>
        <taxon>Viridiplantae</taxon>
        <taxon>Streptophyta</taxon>
        <taxon>Embryophyta</taxon>
        <taxon>Tracheophyta</taxon>
        <taxon>Spermatophyta</taxon>
        <taxon>Magnoliopsida</taxon>
        <taxon>Liliopsida</taxon>
        <taxon>Poales</taxon>
        <taxon>Poaceae</taxon>
        <taxon>BOP clade</taxon>
        <taxon>Pooideae</taxon>
        <taxon>Poodae</taxon>
        <taxon>Poeae</taxon>
        <taxon>Poeae Chloroplast Group 2 (Poeae type)</taxon>
        <taxon>Loliodinae</taxon>
        <taxon>Loliinae</taxon>
        <taxon>Lolium</taxon>
    </lineage>
</organism>
<dbReference type="SMART" id="SM01114">
    <property type="entry name" value="CXC"/>
    <property type="match status" value="2"/>
</dbReference>
<comment type="caution">
    <text evidence="6">The sequence shown here is derived from an EMBL/GenBank/DDBJ whole genome shotgun (WGS) entry which is preliminary data.</text>
</comment>
<reference evidence="6" key="1">
    <citation type="submission" date="2023-07" db="EMBL/GenBank/DDBJ databases">
        <title>A chromosome-level genome assembly of Lolium multiflorum.</title>
        <authorList>
            <person name="Chen Y."/>
            <person name="Copetti D."/>
            <person name="Kolliker R."/>
            <person name="Studer B."/>
        </authorList>
    </citation>
    <scope>NUCLEOTIDE SEQUENCE</scope>
    <source>
        <strain evidence="6">02402/16</strain>
        <tissue evidence="6">Leaf</tissue>
    </source>
</reference>
<dbReference type="Pfam" id="PF03638">
    <property type="entry name" value="TCR"/>
    <property type="match status" value="1"/>
</dbReference>
<comment type="subcellular location">
    <subcellularLocation>
        <location evidence="1">Nucleus</location>
    </subcellularLocation>
</comment>
<evidence type="ECO:0000256" key="4">
    <source>
        <dbReference type="SAM" id="MobiDB-lite"/>
    </source>
</evidence>
<feature type="domain" description="CRC" evidence="5">
    <location>
        <begin position="4"/>
        <end position="117"/>
    </location>
</feature>
<feature type="compositionally biased region" description="Polar residues" evidence="4">
    <location>
        <begin position="166"/>
        <end position="182"/>
    </location>
</feature>
<feature type="region of interest" description="Disordered" evidence="4">
    <location>
        <begin position="150"/>
        <end position="189"/>
    </location>
</feature>
<evidence type="ECO:0000256" key="2">
    <source>
        <dbReference type="ARBA" id="ARBA00007267"/>
    </source>
</evidence>
<accession>A0AAD8U5P6</accession>
<dbReference type="InterPro" id="IPR028307">
    <property type="entry name" value="Lin-54_fam"/>
</dbReference>
<name>A0AAD8U5P6_LOLMU</name>
<dbReference type="PANTHER" id="PTHR12446:SF65">
    <property type="entry name" value="CRC DOMAIN-CONTAINING PROTEIN"/>
    <property type="match status" value="1"/>
</dbReference>
<evidence type="ECO:0000313" key="6">
    <source>
        <dbReference type="EMBL" id="KAK1698348.1"/>
    </source>
</evidence>
<sequence length="189" mass="20622">MSGTQEECSCLNNHCIGGNCLCFKAKQFCSLGCTCIGCQNTEENKALVDSQYEVYLKRKAPVVDENLSVPPGGFPAPEGFVGCRCKKTKCMRQCGCLRRFAKCTSKCSCQGCANRASECTDRILLFPISLYDRTPVTLCVYIAGDKKTEREQVDGNSTIAEEPAQMQEQPTQSGDNSGSGQNKRPRTGD</sequence>
<dbReference type="GO" id="GO:0005634">
    <property type="term" value="C:nucleus"/>
    <property type="evidence" value="ECO:0007669"/>
    <property type="project" value="UniProtKB-SubCell"/>
</dbReference>
<dbReference type="InterPro" id="IPR033467">
    <property type="entry name" value="Tesmin/TSO1-like_CXC"/>
</dbReference>
<dbReference type="Proteomes" id="UP001231189">
    <property type="component" value="Unassembled WGS sequence"/>
</dbReference>
<comment type="similarity">
    <text evidence="2">Belongs to the lin-54 family.</text>
</comment>
<dbReference type="PROSITE" id="PS51634">
    <property type="entry name" value="CRC"/>
    <property type="match status" value="1"/>
</dbReference>